<dbReference type="NCBIfam" id="TIGR02543">
    <property type="entry name" value="List_Bact_rpt"/>
    <property type="match status" value="2"/>
</dbReference>
<protein>
    <submittedName>
        <fullName evidence="3">Putative surface protein, responsible for cell interaction</fullName>
    </submittedName>
</protein>
<name>A0A4P8I9J2_9FIRM</name>
<evidence type="ECO:0000259" key="2">
    <source>
        <dbReference type="SMART" id="SM00635"/>
    </source>
</evidence>
<dbReference type="RefSeq" id="WP_175403575.1">
    <property type="nucleotide sequence ID" value="NZ_CP040058.1"/>
</dbReference>
<feature type="domain" description="BIG2" evidence="2">
    <location>
        <begin position="839"/>
        <end position="915"/>
    </location>
</feature>
<dbReference type="SUPFAM" id="SSF49373">
    <property type="entry name" value="Invasin/intimin cell-adhesion fragments"/>
    <property type="match status" value="2"/>
</dbReference>
<evidence type="ECO:0000313" key="3">
    <source>
        <dbReference type="EMBL" id="QCP34066.1"/>
    </source>
</evidence>
<dbReference type="Pfam" id="PF02368">
    <property type="entry name" value="Big_2"/>
    <property type="match status" value="2"/>
</dbReference>
<sequence>MKKIWKRFAVYILTLSMVFSWVITPNTVMGSVKKQGGLDTVYLTSSMNFPTSGDGSTKERPLKDINKAFDLVNDGGTIVIVDNYVHQGKLTTPEDKMLTVKGETSSVFMSLRYGLAQGNDLKFDSIRLETPSTEADGRCFYANGYSLTMTDSVQCFTNQNVNQKAYIYAGSPDGSEISGRRAVIDVAGGNFAGIYGYGKGRAKVADGSEITIRSNADTDQLDTALVLNLYSRQKLLGSIQNVDQLNITYPVSVYTLINVKNVSLSSTLTLTTENGTTLTGDMDLNGSAVLNIDADLHVKGRISGYAQVLASLGRQIISDVPGSAGILELNNSQLPWEIRTTVTGTNKIWRVEKKSSKSIYYINGKDGDDSNTGQSEDQAFASLSKALQAASTGRENIVFKIVGDTQVDKALVLSLPGHSIEVSGNKSAPAKLTFTQPLTIKDFTQIHDLKLDFSACSGRDGVIIKGVGVSFENNLTMEGTPPDIRYESVPDSQDTQQMDILSGSYGTIKDENKEGILILHNGDIQGKVLGWQMLDLAPDSQQNEEIVIHGGIEGTEDLYIYSLDDAAKVNGDIQVSNMDTDGGDANLVMTSGKKITAEIFSTQISLTILPENGTIEEGVYLTADTLSDDTITRIVLIDTDGHLMKVEKDGSKYTGILKKVPQLEAPVNVRWDEQGNGKLQWDKVPNADSYIIELFEEGQYLTTVKNIKTETYDCSQYFNGKGTYQAKISAVDSSNQYSDSQKTDSGLLSYRPKAKSVILGGGDRQMIVGDTIHIRSRVLPDDADDRLIWKSSNESSAIVDDKGSVTAVSEGTAEITATAADGSGVSASVKITVSNKVQKVQSIRLNQTTKDLYPGDSFVLQADVQPQSADDKSVSWSSNSKAVSVNSSGRVTALAEGTAKVTAKARDGSKAEASCDITVKRKIYKVQYAMNGGRNHPGNPSAFTAVPIRLNAPERSGYLFAGWYTDAGFHSRIETLTQKKDYHLYAKWQKISLKAPKVTSLKKTVGTTLSVSYTKVQGAAGYEVSVSSDSGFRLPDTKKWITSAVQKNAGGLKKNMQYYTRIRAYRLDSAGKRVYGPYSAKTKGYTIKYKLNRGKNSSANLVSYYNVSVRLNNPVRKGYRFKGWYTSKKYKKRIKTISKGKRSNYTLYAKWKKK</sequence>
<dbReference type="Gene3D" id="2.60.40.10">
    <property type="entry name" value="Immunoglobulins"/>
    <property type="match status" value="2"/>
</dbReference>
<evidence type="ECO:0000256" key="1">
    <source>
        <dbReference type="ARBA" id="ARBA00004196"/>
    </source>
</evidence>
<dbReference type="Gene3D" id="2.60.40.4270">
    <property type="entry name" value="Listeria-Bacteroides repeat domain"/>
    <property type="match status" value="2"/>
</dbReference>
<proteinExistence type="predicted"/>
<dbReference type="InterPro" id="IPR008964">
    <property type="entry name" value="Invasin/intimin_cell_adhesion"/>
</dbReference>
<dbReference type="InterPro" id="IPR003343">
    <property type="entry name" value="Big_2"/>
</dbReference>
<evidence type="ECO:0000313" key="4">
    <source>
        <dbReference type="Proteomes" id="UP000298653"/>
    </source>
</evidence>
<dbReference type="EMBL" id="CP040058">
    <property type="protein sequence ID" value="QCP34066.1"/>
    <property type="molecule type" value="Genomic_DNA"/>
</dbReference>
<keyword evidence="4" id="KW-1185">Reference proteome</keyword>
<dbReference type="InterPro" id="IPR013783">
    <property type="entry name" value="Ig-like_fold"/>
</dbReference>
<dbReference type="GO" id="GO:0030313">
    <property type="term" value="C:cell envelope"/>
    <property type="evidence" value="ECO:0007669"/>
    <property type="project" value="UniProtKB-SubCell"/>
</dbReference>
<dbReference type="InterPro" id="IPR042229">
    <property type="entry name" value="Listeria/Bacterioides_rpt_sf"/>
</dbReference>
<dbReference type="Gene3D" id="2.60.40.1080">
    <property type="match status" value="2"/>
</dbReference>
<dbReference type="AlphaFoldDB" id="A0A4P8I9J2"/>
<feature type="domain" description="BIG2" evidence="2">
    <location>
        <begin position="753"/>
        <end position="829"/>
    </location>
</feature>
<dbReference type="InterPro" id="IPR013378">
    <property type="entry name" value="InlB-like_B-rpt"/>
</dbReference>
<dbReference type="SMART" id="SM00635">
    <property type="entry name" value="BID_2"/>
    <property type="match status" value="2"/>
</dbReference>
<reference evidence="3 4" key="1">
    <citation type="submission" date="2019-05" db="EMBL/GenBank/DDBJ databases">
        <title>Complete genome sequencing of Anaerostipes rhamnosivorans.</title>
        <authorList>
            <person name="Bui T.P.N."/>
            <person name="de Vos W.M."/>
        </authorList>
    </citation>
    <scope>NUCLEOTIDE SEQUENCE [LARGE SCALE GENOMIC DNA]</scope>
    <source>
        <strain evidence="3 4">1y2</strain>
    </source>
</reference>
<gene>
    <name evidence="3" type="ORF">AR1Y2_0612</name>
</gene>
<organism evidence="3 4">
    <name type="scientific">Anaerostipes rhamnosivorans</name>
    <dbReference type="NCBI Taxonomy" id="1229621"/>
    <lineage>
        <taxon>Bacteria</taxon>
        <taxon>Bacillati</taxon>
        <taxon>Bacillota</taxon>
        <taxon>Clostridia</taxon>
        <taxon>Lachnospirales</taxon>
        <taxon>Lachnospiraceae</taxon>
        <taxon>Anaerostipes</taxon>
    </lineage>
</organism>
<dbReference type="Proteomes" id="UP000298653">
    <property type="component" value="Chromosome"/>
</dbReference>
<accession>A0A4P8I9J2</accession>
<dbReference type="Pfam" id="PF09479">
    <property type="entry name" value="Flg_new"/>
    <property type="match status" value="2"/>
</dbReference>
<comment type="subcellular location">
    <subcellularLocation>
        <location evidence="1">Cell envelope</location>
    </subcellularLocation>
</comment>
<dbReference type="KEGG" id="arf:AR1Y2_0612"/>